<dbReference type="PANTHER" id="PTHR35093:SF8">
    <property type="entry name" value="OUTER MEMBRANE PROTEIN NMB0088-RELATED"/>
    <property type="match status" value="1"/>
</dbReference>
<evidence type="ECO:0000256" key="6">
    <source>
        <dbReference type="ARBA" id="ARBA00023136"/>
    </source>
</evidence>
<keyword evidence="4" id="KW-0812">Transmembrane</keyword>
<protein>
    <submittedName>
        <fullName evidence="8">Outer membrane protein</fullName>
    </submittedName>
</protein>
<organism evidence="8 9">
    <name type="scientific">Legionella maceachernii</name>
    <dbReference type="NCBI Taxonomy" id="466"/>
    <lineage>
        <taxon>Bacteria</taxon>
        <taxon>Pseudomonadati</taxon>
        <taxon>Pseudomonadota</taxon>
        <taxon>Gammaproteobacteria</taxon>
        <taxon>Legionellales</taxon>
        <taxon>Legionellaceae</taxon>
        <taxon>Legionella</taxon>
    </lineage>
</organism>
<evidence type="ECO:0000256" key="1">
    <source>
        <dbReference type="ARBA" id="ARBA00004571"/>
    </source>
</evidence>
<evidence type="ECO:0000256" key="5">
    <source>
        <dbReference type="ARBA" id="ARBA00022729"/>
    </source>
</evidence>
<reference evidence="8 9" key="1">
    <citation type="submission" date="2015-11" db="EMBL/GenBank/DDBJ databases">
        <title>Genomic analysis of 38 Legionella species identifies large and diverse effector repertoires.</title>
        <authorList>
            <person name="Burstein D."/>
            <person name="Amaro F."/>
            <person name="Zusman T."/>
            <person name="Lifshitz Z."/>
            <person name="Cohen O."/>
            <person name="Gilbert J.A."/>
            <person name="Pupko T."/>
            <person name="Shuman H.A."/>
            <person name="Segal G."/>
        </authorList>
    </citation>
    <scope>NUCLEOTIDE SEQUENCE [LARGE SCALE GENOMIC DNA]</scope>
    <source>
        <strain evidence="8 9">PX-1-G2-E2</strain>
    </source>
</reference>
<proteinExistence type="inferred from homology"/>
<dbReference type="EMBL" id="LNYL01000042">
    <property type="protein sequence ID" value="KTD26043.1"/>
    <property type="molecule type" value="Genomic_DNA"/>
</dbReference>
<evidence type="ECO:0000256" key="2">
    <source>
        <dbReference type="ARBA" id="ARBA00008163"/>
    </source>
</evidence>
<comment type="similarity">
    <text evidence="2">Belongs to the OmpP1/FadL family.</text>
</comment>
<keyword evidence="5" id="KW-0732">Signal</keyword>
<keyword evidence="6" id="KW-0472">Membrane</keyword>
<keyword evidence="3" id="KW-1134">Transmembrane beta strand</keyword>
<accession>A0A0W0W0X7</accession>
<dbReference type="GO" id="GO:0015483">
    <property type="term" value="F:long-chain fatty acid transporting porin activity"/>
    <property type="evidence" value="ECO:0007669"/>
    <property type="project" value="TreeGrafter"/>
</dbReference>
<dbReference type="InterPro" id="IPR005017">
    <property type="entry name" value="OMPP1/FadL/TodX"/>
</dbReference>
<dbReference type="RefSeq" id="WP_058452559.1">
    <property type="nucleotide sequence ID" value="NZ_CAAAIB010000004.1"/>
</dbReference>
<dbReference type="OrthoDB" id="5641522at2"/>
<dbReference type="Gene3D" id="2.40.160.60">
    <property type="entry name" value="Outer membrane protein transport protein (OMPP1/FadL/TodX)"/>
    <property type="match status" value="1"/>
</dbReference>
<evidence type="ECO:0000313" key="8">
    <source>
        <dbReference type="EMBL" id="KTD26043.1"/>
    </source>
</evidence>
<keyword evidence="9" id="KW-1185">Reference proteome</keyword>
<comment type="caution">
    <text evidence="8">The sequence shown here is derived from an EMBL/GenBank/DDBJ whole genome shotgun (WGS) entry which is preliminary data.</text>
</comment>
<dbReference type="PATRIC" id="fig|466.6.peg.1910"/>
<evidence type="ECO:0000256" key="4">
    <source>
        <dbReference type="ARBA" id="ARBA00022692"/>
    </source>
</evidence>
<dbReference type="Pfam" id="PF03349">
    <property type="entry name" value="Toluene_X"/>
    <property type="match status" value="1"/>
</dbReference>
<keyword evidence="7" id="KW-0998">Cell outer membrane</keyword>
<sequence>MNKNYLKQTIIIILIIINLTFLEKKAYAAVDQILNGNFYQNPAELSQIKQMQLLAGNIFTVPQFTFNGITPLGSGSVRSKAHNLLPYLLTAYRFTDRFVFGANLTPSAYGHLKWPLNSIVAESSTETYFLYYRAGIQASYKFSNNLALGMGFNLEYNKLGEIDSLIPNRGNQINKIKGVNYTGDIGLFYKINSRNFLTMVVYTDVNTFANGTSSLNNLIIHNFSMNVTEAAVASIGIQHWINDKWFTESKIYWSGWSIEQNLYLINTTTGTRIIPTKWRNPWSFQINTRYTTSDKVALLGSIIYETNAAPTFTNAIGYPLSPYGSISAGLDIALQNNLSAQLLYSYGTFISNAKINSGGDRGKISANIQAAVVQFTYKL</sequence>
<dbReference type="STRING" id="466.Lmac_1814"/>
<dbReference type="PANTHER" id="PTHR35093">
    <property type="entry name" value="OUTER MEMBRANE PROTEIN NMB0088-RELATED"/>
    <property type="match status" value="1"/>
</dbReference>
<evidence type="ECO:0000256" key="3">
    <source>
        <dbReference type="ARBA" id="ARBA00022452"/>
    </source>
</evidence>
<gene>
    <name evidence="8" type="ORF">Lmac_1814</name>
</gene>
<evidence type="ECO:0000313" key="9">
    <source>
        <dbReference type="Proteomes" id="UP000054908"/>
    </source>
</evidence>
<evidence type="ECO:0000256" key="7">
    <source>
        <dbReference type="ARBA" id="ARBA00023237"/>
    </source>
</evidence>
<dbReference type="Proteomes" id="UP000054908">
    <property type="component" value="Unassembled WGS sequence"/>
</dbReference>
<name>A0A0W0W0X7_9GAMM</name>
<dbReference type="GO" id="GO:0009279">
    <property type="term" value="C:cell outer membrane"/>
    <property type="evidence" value="ECO:0007669"/>
    <property type="project" value="UniProtKB-SubCell"/>
</dbReference>
<dbReference type="SUPFAM" id="SSF56935">
    <property type="entry name" value="Porins"/>
    <property type="match status" value="1"/>
</dbReference>
<comment type="subcellular location">
    <subcellularLocation>
        <location evidence="1">Cell outer membrane</location>
        <topology evidence="1">Multi-pass membrane protein</topology>
    </subcellularLocation>
</comment>
<dbReference type="AlphaFoldDB" id="A0A0W0W0X7"/>